<dbReference type="AlphaFoldDB" id="A0A0P0RR43"/>
<proteinExistence type="predicted"/>
<evidence type="ECO:0000256" key="1">
    <source>
        <dbReference type="SAM" id="Phobius"/>
    </source>
</evidence>
<keyword evidence="1" id="KW-0812">Transmembrane</keyword>
<organism evidence="2 3">
    <name type="scientific">Paraburkholderia caribensis MBA4</name>
    <dbReference type="NCBI Taxonomy" id="1323664"/>
    <lineage>
        <taxon>Bacteria</taxon>
        <taxon>Pseudomonadati</taxon>
        <taxon>Pseudomonadota</taxon>
        <taxon>Betaproteobacteria</taxon>
        <taxon>Burkholderiales</taxon>
        <taxon>Burkholderiaceae</taxon>
        <taxon>Paraburkholderia</taxon>
    </lineage>
</organism>
<evidence type="ECO:0000313" key="2">
    <source>
        <dbReference type="EMBL" id="ALL71652.1"/>
    </source>
</evidence>
<name>A0A0P0RR43_9BURK</name>
<keyword evidence="1" id="KW-0472">Membrane</keyword>
<gene>
    <name evidence="2" type="ORF">K788_00036965</name>
</gene>
<reference evidence="2 3" key="1">
    <citation type="journal article" date="2014" name="Genome Announc.">
        <title>Draft Genome Sequence of the Haloacid-Degrading Burkholderia caribensis Strain MBA4.</title>
        <authorList>
            <person name="Pan Y."/>
            <person name="Kong K.F."/>
            <person name="Tsang J.S."/>
        </authorList>
    </citation>
    <scope>NUCLEOTIDE SEQUENCE [LARGE SCALE GENOMIC DNA]</scope>
    <source>
        <strain evidence="2 3">MBA4</strain>
        <plasmid evidence="3">Plasmid</plasmid>
    </source>
</reference>
<geneLocation type="plasmid" evidence="3"/>
<dbReference type="Proteomes" id="UP000019146">
    <property type="component" value="Plasmid unnamed"/>
</dbReference>
<keyword evidence="1" id="KW-1133">Transmembrane helix</keyword>
<accession>A0A0P0RR43</accession>
<keyword evidence="2" id="KW-0614">Plasmid</keyword>
<sequence length="102" mass="10668">MPGGSSDAIAAIAIVMIAGVRLQLMEAAGRIMMKFSHRLDSHNAGPLWGLAFGLVVTLAGVGLWCDAKLSQAAGRFDEPLAVAAVLVGVFAAIYAAHELRHR</sequence>
<feature type="transmembrane region" description="Helical" evidence="1">
    <location>
        <begin position="6"/>
        <end position="24"/>
    </location>
</feature>
<feature type="transmembrane region" description="Helical" evidence="1">
    <location>
        <begin position="45"/>
        <end position="64"/>
    </location>
</feature>
<feature type="transmembrane region" description="Helical" evidence="1">
    <location>
        <begin position="79"/>
        <end position="96"/>
    </location>
</feature>
<protein>
    <submittedName>
        <fullName evidence="2">Uncharacterized protein</fullName>
    </submittedName>
</protein>
<evidence type="ECO:0000313" key="3">
    <source>
        <dbReference type="Proteomes" id="UP000019146"/>
    </source>
</evidence>
<dbReference type="EMBL" id="CP012748">
    <property type="protein sequence ID" value="ALL71652.1"/>
    <property type="molecule type" value="Genomic_DNA"/>
</dbReference>
<dbReference type="KEGG" id="bcai:K788_00036965"/>